<keyword evidence="3" id="KW-1185">Reference proteome</keyword>
<gene>
    <name evidence="2" type="ORF">FYJ85_21715</name>
</gene>
<feature type="transmembrane region" description="Helical" evidence="1">
    <location>
        <begin position="12"/>
        <end position="30"/>
    </location>
</feature>
<protein>
    <submittedName>
        <fullName evidence="2">Uncharacterized protein</fullName>
    </submittedName>
</protein>
<proteinExistence type="predicted"/>
<organism evidence="2 3">
    <name type="scientific">Victivallis lenta</name>
    <dbReference type="NCBI Taxonomy" id="2606640"/>
    <lineage>
        <taxon>Bacteria</taxon>
        <taxon>Pseudomonadati</taxon>
        <taxon>Lentisphaerota</taxon>
        <taxon>Lentisphaeria</taxon>
        <taxon>Victivallales</taxon>
        <taxon>Victivallaceae</taxon>
        <taxon>Victivallis</taxon>
    </lineage>
</organism>
<keyword evidence="1" id="KW-0472">Membrane</keyword>
<keyword evidence="1" id="KW-1133">Transmembrane helix</keyword>
<evidence type="ECO:0000256" key="1">
    <source>
        <dbReference type="SAM" id="Phobius"/>
    </source>
</evidence>
<evidence type="ECO:0000313" key="3">
    <source>
        <dbReference type="Proteomes" id="UP000435649"/>
    </source>
</evidence>
<evidence type="ECO:0000313" key="2">
    <source>
        <dbReference type="EMBL" id="MST99651.1"/>
    </source>
</evidence>
<comment type="caution">
    <text evidence="2">The sequence shown here is derived from an EMBL/GenBank/DDBJ whole genome shotgun (WGS) entry which is preliminary data.</text>
</comment>
<dbReference type="EMBL" id="VUNS01000045">
    <property type="protein sequence ID" value="MST99651.1"/>
    <property type="molecule type" value="Genomic_DNA"/>
</dbReference>
<accession>A0A844GAV6</accession>
<dbReference type="AlphaFoldDB" id="A0A844GAV6"/>
<keyword evidence="1" id="KW-0812">Transmembrane</keyword>
<name>A0A844GAV6_9BACT</name>
<sequence>MEYSSVKHFRLYCAVALLVFFCGTGTLLFLRQTPDRKTVPVQMQIQKKTQIHDTPIRHRLPPLRLPPGARATPCAANSWEYSGEVNVNFVSARGRLSSWFQNQSWLPERKITLDESLNPKVILTFSCPQYELTLLIWKINTDLTGFSYRRDIKNEPSGGITE</sequence>
<dbReference type="Proteomes" id="UP000435649">
    <property type="component" value="Unassembled WGS sequence"/>
</dbReference>
<dbReference type="RefSeq" id="WP_154420818.1">
    <property type="nucleotide sequence ID" value="NZ_VUNS01000045.1"/>
</dbReference>
<reference evidence="2 3" key="1">
    <citation type="submission" date="2019-08" db="EMBL/GenBank/DDBJ databases">
        <title>In-depth cultivation of the pig gut microbiome towards novel bacterial diversity and tailored functional studies.</title>
        <authorList>
            <person name="Wylensek D."/>
            <person name="Hitch T.C.A."/>
            <person name="Clavel T."/>
        </authorList>
    </citation>
    <scope>NUCLEOTIDE SEQUENCE [LARGE SCALE GENOMIC DNA]</scope>
    <source>
        <strain evidence="2 3">BBE-744-WT-12</strain>
    </source>
</reference>